<gene>
    <name evidence="2" type="ORF">B0I35DRAFT_460996</name>
</gene>
<feature type="region of interest" description="Disordered" evidence="1">
    <location>
        <begin position="13"/>
        <end position="50"/>
    </location>
</feature>
<sequence>MWMGFHDSLRGHGERNIEEAGRSSTCRQPRLRQRQRARTKQWLKKKAPTPVDDEGYLDDSTTLTVRAFFLLLRSLDVSAGIAYLDLGASASTYTQDRTHKSWHKLHARVESILSSCQAIAEAVWKLGRAFDTLITAHGRHHALIGSKKNTVGAWRTDREFLERKYLSAVTSSPRPPFTAGAFERASSSADEEGIADAEEAGMMPAPPMMHPSSVNDGLRYAPITEIGMAWLDMRRVRPAARDGSFLWDHGDNWRKKTIMDWHETCGERWHKANPYAFAFSQTRYIKEAEIGELMKAVEQHSSDEPHTA</sequence>
<organism evidence="2 3">
    <name type="scientific">Stachybotrys elegans</name>
    <dbReference type="NCBI Taxonomy" id="80388"/>
    <lineage>
        <taxon>Eukaryota</taxon>
        <taxon>Fungi</taxon>
        <taxon>Dikarya</taxon>
        <taxon>Ascomycota</taxon>
        <taxon>Pezizomycotina</taxon>
        <taxon>Sordariomycetes</taxon>
        <taxon>Hypocreomycetidae</taxon>
        <taxon>Hypocreales</taxon>
        <taxon>Stachybotryaceae</taxon>
        <taxon>Stachybotrys</taxon>
    </lineage>
</organism>
<comment type="caution">
    <text evidence="2">The sequence shown here is derived from an EMBL/GenBank/DDBJ whole genome shotgun (WGS) entry which is preliminary data.</text>
</comment>
<evidence type="ECO:0000256" key="1">
    <source>
        <dbReference type="SAM" id="MobiDB-lite"/>
    </source>
</evidence>
<name>A0A8K0SQD9_9HYPO</name>
<dbReference type="AlphaFoldDB" id="A0A8K0SQD9"/>
<dbReference type="EMBL" id="JAGPNK010000007">
    <property type="protein sequence ID" value="KAH7318649.1"/>
    <property type="molecule type" value="Genomic_DNA"/>
</dbReference>
<dbReference type="OrthoDB" id="5953249at2759"/>
<evidence type="ECO:0000313" key="2">
    <source>
        <dbReference type="EMBL" id="KAH7318649.1"/>
    </source>
</evidence>
<accession>A0A8K0SQD9</accession>
<protein>
    <submittedName>
        <fullName evidence="2">Uncharacterized protein</fullName>
    </submittedName>
</protein>
<reference evidence="2" key="1">
    <citation type="journal article" date="2021" name="Nat. Commun.">
        <title>Genetic determinants of endophytism in the Arabidopsis root mycobiome.</title>
        <authorList>
            <person name="Mesny F."/>
            <person name="Miyauchi S."/>
            <person name="Thiergart T."/>
            <person name="Pickel B."/>
            <person name="Atanasova L."/>
            <person name="Karlsson M."/>
            <person name="Huettel B."/>
            <person name="Barry K.W."/>
            <person name="Haridas S."/>
            <person name="Chen C."/>
            <person name="Bauer D."/>
            <person name="Andreopoulos W."/>
            <person name="Pangilinan J."/>
            <person name="LaButti K."/>
            <person name="Riley R."/>
            <person name="Lipzen A."/>
            <person name="Clum A."/>
            <person name="Drula E."/>
            <person name="Henrissat B."/>
            <person name="Kohler A."/>
            <person name="Grigoriev I.V."/>
            <person name="Martin F.M."/>
            <person name="Hacquard S."/>
        </authorList>
    </citation>
    <scope>NUCLEOTIDE SEQUENCE</scope>
    <source>
        <strain evidence="2">MPI-CAGE-CH-0235</strain>
    </source>
</reference>
<dbReference type="Proteomes" id="UP000813444">
    <property type="component" value="Unassembled WGS sequence"/>
</dbReference>
<keyword evidence="3" id="KW-1185">Reference proteome</keyword>
<feature type="compositionally biased region" description="Basic residues" evidence="1">
    <location>
        <begin position="29"/>
        <end position="47"/>
    </location>
</feature>
<proteinExistence type="predicted"/>
<evidence type="ECO:0000313" key="3">
    <source>
        <dbReference type="Proteomes" id="UP000813444"/>
    </source>
</evidence>